<accession>A0A5N6GYF6</accession>
<keyword evidence="3 7" id="KW-0479">Metal-binding</keyword>
<evidence type="ECO:0000256" key="6">
    <source>
        <dbReference type="ARBA" id="ARBA00023033"/>
    </source>
</evidence>
<keyword evidence="5 7" id="KW-0408">Iron</keyword>
<dbReference type="InterPro" id="IPR002403">
    <property type="entry name" value="Cyt_P450_E_grp-IV"/>
</dbReference>
<sequence>MKSTYFPSQPQAWFHHYRTMEVQYILEILHNLEAAIWAVLIFIAFVLISQAHYKAQLAKLPTFNIDEGNEKWRRTYLKSARRLYQEGYKKFKNQAWIMPTSDGRKNVVVPGQLLSELSKLPETVLSFPTAINKVLEVKYTKVAPDEPLAPYCIKADLNPALSRLNPIIYREVENALEDEIPQCEDWAPVFIYQKLVNTVAKVSGRIFLGAELSPNKDYLDTAINYTIELGNAVQAVKKMKPWLRPFLAWKLPEVQQLNKREEMAIRFLEPIIQARREASKDPDYQKPDDMLQWFLNRSEDYKVHSTRRIVKMQLLVIFAGIHNTTVTATNVLYNLAVSPEYMQPLREEICKAISDNDGTLTLRALQQMEKLDSFMKETIRFYPPELTSFSRQAVQGIKLSSGQYIPPGTSIETPLQAIYQDDSNYPDSDTFDGFRFYKIRQGGGATVHARNQFVTSNEQNLVFGYGKHACPGSFLAAAEIKMIVSKILLTYDFKNADNWTERYPNYEVGRLNMPETAIPLLFRKTTAQDSSL</sequence>
<evidence type="ECO:0000313" key="10">
    <source>
        <dbReference type="EMBL" id="KAB8246259.1"/>
    </source>
</evidence>
<dbReference type="InterPro" id="IPR036396">
    <property type="entry name" value="Cyt_P450_sf"/>
</dbReference>
<evidence type="ECO:0000256" key="1">
    <source>
        <dbReference type="ARBA" id="ARBA00001971"/>
    </source>
</evidence>
<comment type="similarity">
    <text evidence="2 8">Belongs to the cytochrome P450 family.</text>
</comment>
<dbReference type="Gene3D" id="1.10.630.10">
    <property type="entry name" value="Cytochrome P450"/>
    <property type="match status" value="1"/>
</dbReference>
<dbReference type="PANTHER" id="PTHR46206">
    <property type="entry name" value="CYTOCHROME P450"/>
    <property type="match status" value="1"/>
</dbReference>
<protein>
    <submittedName>
        <fullName evidence="10">Cytochrome P450</fullName>
    </submittedName>
</protein>
<evidence type="ECO:0000256" key="5">
    <source>
        <dbReference type="ARBA" id="ARBA00023004"/>
    </source>
</evidence>
<dbReference type="VEuPathDB" id="FungiDB:AFLA_013344"/>
<gene>
    <name evidence="10" type="ORF">BDV35DRAFT_393212</name>
</gene>
<keyword evidence="4 8" id="KW-0560">Oxidoreductase</keyword>
<proteinExistence type="inferred from homology"/>
<keyword evidence="6 8" id="KW-0503">Monooxygenase</keyword>
<evidence type="ECO:0000256" key="7">
    <source>
        <dbReference type="PIRSR" id="PIRSR602403-1"/>
    </source>
</evidence>
<dbReference type="VEuPathDB" id="FungiDB:F9C07_2224525"/>
<dbReference type="Pfam" id="PF00067">
    <property type="entry name" value="p450"/>
    <property type="match status" value="1"/>
</dbReference>
<evidence type="ECO:0000256" key="8">
    <source>
        <dbReference type="RuleBase" id="RU000461"/>
    </source>
</evidence>
<dbReference type="CDD" id="cd11041">
    <property type="entry name" value="CYP503A1-like"/>
    <property type="match status" value="1"/>
</dbReference>
<dbReference type="PRINTS" id="PR00385">
    <property type="entry name" value="P450"/>
</dbReference>
<dbReference type="GO" id="GO:0019748">
    <property type="term" value="P:secondary metabolic process"/>
    <property type="evidence" value="ECO:0007669"/>
    <property type="project" value="UniProtKB-ARBA"/>
</dbReference>
<feature type="binding site" description="axial binding residue" evidence="7">
    <location>
        <position position="470"/>
    </location>
    <ligand>
        <name>heme</name>
        <dbReference type="ChEBI" id="CHEBI:30413"/>
    </ligand>
    <ligandPart>
        <name>Fe</name>
        <dbReference type="ChEBI" id="CHEBI:18248"/>
    </ligandPart>
</feature>
<dbReference type="GO" id="GO:0005506">
    <property type="term" value="F:iron ion binding"/>
    <property type="evidence" value="ECO:0007669"/>
    <property type="project" value="InterPro"/>
</dbReference>
<dbReference type="AlphaFoldDB" id="A0A5N6GYF6"/>
<keyword evidence="7 8" id="KW-0349">Heme</keyword>
<dbReference type="GO" id="GO:0004497">
    <property type="term" value="F:monooxygenase activity"/>
    <property type="evidence" value="ECO:0007669"/>
    <property type="project" value="UniProtKB-KW"/>
</dbReference>
<dbReference type="PRINTS" id="PR00465">
    <property type="entry name" value="EP450IV"/>
</dbReference>
<dbReference type="PANTHER" id="PTHR46206:SF7">
    <property type="entry name" value="P450, PUTATIVE (EUROFUNG)-RELATED"/>
    <property type="match status" value="1"/>
</dbReference>
<dbReference type="InterPro" id="IPR017972">
    <property type="entry name" value="Cyt_P450_CS"/>
</dbReference>
<dbReference type="InterPro" id="IPR001128">
    <property type="entry name" value="Cyt_P450"/>
</dbReference>
<comment type="cofactor">
    <cofactor evidence="1 7">
        <name>heme</name>
        <dbReference type="ChEBI" id="CHEBI:30413"/>
    </cofactor>
</comment>
<dbReference type="PROSITE" id="PS00086">
    <property type="entry name" value="CYTOCHROME_P450"/>
    <property type="match status" value="1"/>
</dbReference>
<keyword evidence="9" id="KW-0472">Membrane</keyword>
<organism evidence="10">
    <name type="scientific">Aspergillus flavus</name>
    <dbReference type="NCBI Taxonomy" id="5059"/>
    <lineage>
        <taxon>Eukaryota</taxon>
        <taxon>Fungi</taxon>
        <taxon>Dikarya</taxon>
        <taxon>Ascomycota</taxon>
        <taxon>Pezizomycotina</taxon>
        <taxon>Eurotiomycetes</taxon>
        <taxon>Eurotiomycetidae</taxon>
        <taxon>Eurotiales</taxon>
        <taxon>Aspergillaceae</taxon>
        <taxon>Aspergillus</taxon>
        <taxon>Aspergillus subgen. Circumdati</taxon>
    </lineage>
</organism>
<reference evidence="10" key="1">
    <citation type="submission" date="2019-04" db="EMBL/GenBank/DDBJ databases">
        <title>Friends and foes A comparative genomics study of 23 Aspergillus species from section Flavi.</title>
        <authorList>
            <consortium name="DOE Joint Genome Institute"/>
            <person name="Kjaerbolling I."/>
            <person name="Vesth T."/>
            <person name="Frisvad J.C."/>
            <person name="Nybo J.L."/>
            <person name="Theobald S."/>
            <person name="Kildgaard S."/>
            <person name="Isbrandt T."/>
            <person name="Kuo A."/>
            <person name="Sato A."/>
            <person name="Lyhne E.K."/>
            <person name="Kogle M.E."/>
            <person name="Wiebenga A."/>
            <person name="Kun R.S."/>
            <person name="Lubbers R.J."/>
            <person name="Makela M.R."/>
            <person name="Barry K."/>
            <person name="Chovatia M."/>
            <person name="Clum A."/>
            <person name="Daum C."/>
            <person name="Haridas S."/>
            <person name="He G."/>
            <person name="LaButti K."/>
            <person name="Lipzen A."/>
            <person name="Mondo S."/>
            <person name="Riley R."/>
            <person name="Salamov A."/>
            <person name="Simmons B.A."/>
            <person name="Magnuson J.K."/>
            <person name="Henrissat B."/>
            <person name="Mortensen U.H."/>
            <person name="Larsen T.O."/>
            <person name="Devries R.P."/>
            <person name="Grigoriev I.V."/>
            <person name="Machida M."/>
            <person name="Baker S.E."/>
            <person name="Andersen M.R."/>
        </authorList>
    </citation>
    <scope>NUCLEOTIDE SEQUENCE [LARGE SCALE GENOMIC DNA]</scope>
    <source>
        <strain evidence="10">CBS 121.62</strain>
    </source>
</reference>
<evidence type="ECO:0000256" key="3">
    <source>
        <dbReference type="ARBA" id="ARBA00022723"/>
    </source>
</evidence>
<dbReference type="EMBL" id="ML734602">
    <property type="protein sequence ID" value="KAB8246259.1"/>
    <property type="molecule type" value="Genomic_DNA"/>
</dbReference>
<dbReference type="SUPFAM" id="SSF48264">
    <property type="entry name" value="Cytochrome P450"/>
    <property type="match status" value="1"/>
</dbReference>
<feature type="transmembrane region" description="Helical" evidence="9">
    <location>
        <begin position="34"/>
        <end position="53"/>
    </location>
</feature>
<dbReference type="GO" id="GO:0016705">
    <property type="term" value="F:oxidoreductase activity, acting on paired donors, with incorporation or reduction of molecular oxygen"/>
    <property type="evidence" value="ECO:0007669"/>
    <property type="project" value="InterPro"/>
</dbReference>
<evidence type="ECO:0000256" key="2">
    <source>
        <dbReference type="ARBA" id="ARBA00010617"/>
    </source>
</evidence>
<evidence type="ECO:0000256" key="9">
    <source>
        <dbReference type="SAM" id="Phobius"/>
    </source>
</evidence>
<dbReference type="GO" id="GO:0020037">
    <property type="term" value="F:heme binding"/>
    <property type="evidence" value="ECO:0007669"/>
    <property type="project" value="InterPro"/>
</dbReference>
<keyword evidence="9" id="KW-0812">Transmembrane</keyword>
<dbReference type="VEuPathDB" id="FungiDB:AFLA_013345"/>
<keyword evidence="9" id="KW-1133">Transmembrane helix</keyword>
<evidence type="ECO:0000256" key="4">
    <source>
        <dbReference type="ARBA" id="ARBA00023002"/>
    </source>
</evidence>
<dbReference type="Proteomes" id="UP000325434">
    <property type="component" value="Unassembled WGS sequence"/>
</dbReference>
<name>A0A5N6GYF6_ASPFL</name>